<feature type="region of interest" description="Disordered" evidence="1">
    <location>
        <begin position="67"/>
        <end position="96"/>
    </location>
</feature>
<name>A0A9W8E5K9_9FUNG</name>
<evidence type="ECO:0000313" key="4">
    <source>
        <dbReference type="Proteomes" id="UP001150925"/>
    </source>
</evidence>
<feature type="compositionally biased region" description="Polar residues" evidence="1">
    <location>
        <begin position="157"/>
        <end position="168"/>
    </location>
</feature>
<proteinExistence type="predicted"/>
<keyword evidence="2" id="KW-0732">Signal</keyword>
<keyword evidence="4" id="KW-1185">Reference proteome</keyword>
<sequence length="269" mass="29782">MALVATHWSKLGLLILLVCYLTSINYHEVQGLSIATKFKINLVNGKVPALIVAPIIPEEIPKAEIAPAPKPNPAWTEALQRSSQDDNRDPDNTALTASKVIPNLKNIVYHSPLWNWVKTPNLPSPTSLVKTATPYVLPPFKKAYGLWERFRGLVRPSESTPSVTQSQEAIPARPSHQRQASLSTGLTNGVSQLLKQPTNWEVLRELARAKPISMESPVSSYTTARDVHPYQGFLHKRLSAGKGGKRQPGGAFLHAQHDDYMNRKPRLIS</sequence>
<feature type="signal peptide" evidence="2">
    <location>
        <begin position="1"/>
        <end position="31"/>
    </location>
</feature>
<feature type="region of interest" description="Disordered" evidence="1">
    <location>
        <begin position="157"/>
        <end position="176"/>
    </location>
</feature>
<evidence type="ECO:0000313" key="3">
    <source>
        <dbReference type="EMBL" id="KAJ1960414.1"/>
    </source>
</evidence>
<feature type="chain" id="PRO_5040748101" evidence="2">
    <location>
        <begin position="32"/>
        <end position="269"/>
    </location>
</feature>
<accession>A0A9W8E5K9</accession>
<dbReference type="AlphaFoldDB" id="A0A9W8E5K9"/>
<comment type="caution">
    <text evidence="3">The sequence shown here is derived from an EMBL/GenBank/DDBJ whole genome shotgun (WGS) entry which is preliminary data.</text>
</comment>
<dbReference type="EMBL" id="JANBPY010001347">
    <property type="protein sequence ID" value="KAJ1960414.1"/>
    <property type="molecule type" value="Genomic_DNA"/>
</dbReference>
<dbReference type="OrthoDB" id="10560531at2759"/>
<reference evidence="3" key="1">
    <citation type="submission" date="2022-07" db="EMBL/GenBank/DDBJ databases">
        <title>Phylogenomic reconstructions and comparative analyses of Kickxellomycotina fungi.</title>
        <authorList>
            <person name="Reynolds N.K."/>
            <person name="Stajich J.E."/>
            <person name="Barry K."/>
            <person name="Grigoriev I.V."/>
            <person name="Crous P."/>
            <person name="Smith M.E."/>
        </authorList>
    </citation>
    <scope>NUCLEOTIDE SEQUENCE</scope>
    <source>
        <strain evidence="3">RSA 1196</strain>
    </source>
</reference>
<dbReference type="Proteomes" id="UP001150925">
    <property type="component" value="Unassembled WGS sequence"/>
</dbReference>
<protein>
    <submittedName>
        <fullName evidence="3">Uncharacterized protein</fullName>
    </submittedName>
</protein>
<feature type="region of interest" description="Disordered" evidence="1">
    <location>
        <begin position="240"/>
        <end position="269"/>
    </location>
</feature>
<gene>
    <name evidence="3" type="ORF">IWQ62_004245</name>
</gene>
<organism evidence="3 4">
    <name type="scientific">Dispira parvispora</name>
    <dbReference type="NCBI Taxonomy" id="1520584"/>
    <lineage>
        <taxon>Eukaryota</taxon>
        <taxon>Fungi</taxon>
        <taxon>Fungi incertae sedis</taxon>
        <taxon>Zoopagomycota</taxon>
        <taxon>Kickxellomycotina</taxon>
        <taxon>Dimargaritomycetes</taxon>
        <taxon>Dimargaritales</taxon>
        <taxon>Dimargaritaceae</taxon>
        <taxon>Dispira</taxon>
    </lineage>
</organism>
<evidence type="ECO:0000256" key="2">
    <source>
        <dbReference type="SAM" id="SignalP"/>
    </source>
</evidence>
<evidence type="ECO:0000256" key="1">
    <source>
        <dbReference type="SAM" id="MobiDB-lite"/>
    </source>
</evidence>